<dbReference type="EMBL" id="JMMZ01000004">
    <property type="protein sequence ID" value="OEU40749.1"/>
    <property type="molecule type" value="Genomic_DNA"/>
</dbReference>
<reference evidence="1" key="1">
    <citation type="journal article" date="2016" name="Appl. Microbiol. Biotechnol.">
        <title>Adhesion of the genome-sequenced Lactococcus lactis subsp. cremoris IBB477 strain is mediated by specific molecular determinants.</title>
        <authorList>
            <person name="Radziwill-Bienkowska J.M."/>
            <person name="Le D.T."/>
            <person name="Szczesny P."/>
            <person name="Duviau M.P."/>
            <person name="Aleksandrzak-Piekarczyk T."/>
            <person name="Loubiere P."/>
            <person name="Mercier-Bonin M."/>
            <person name="Bardowski J.K."/>
            <person name="Kowalczyk M."/>
        </authorList>
    </citation>
    <scope>NUCLEOTIDE SEQUENCE [LARGE SCALE GENOMIC DNA]</scope>
    <source>
        <strain evidence="1">IBB477</strain>
    </source>
</reference>
<gene>
    <name evidence="1" type="ORF">AJ89_02330</name>
</gene>
<accession>A0A1E7G6Z0</accession>
<dbReference type="AlphaFoldDB" id="A0A1E7G6Z0"/>
<name>A0A1E7G6Z0_LACLC</name>
<protein>
    <recommendedName>
        <fullName evidence="2">Phage protein</fullName>
    </recommendedName>
</protein>
<organism evidence="1">
    <name type="scientific">Lactococcus cremoris subsp. cremoris IBB477</name>
    <dbReference type="NCBI Taxonomy" id="1449093"/>
    <lineage>
        <taxon>Bacteria</taxon>
        <taxon>Bacillati</taxon>
        <taxon>Bacillota</taxon>
        <taxon>Bacilli</taxon>
        <taxon>Lactobacillales</taxon>
        <taxon>Streptococcaceae</taxon>
        <taxon>Lactococcus</taxon>
        <taxon>Lactococcus cremoris subsp. cremoris</taxon>
    </lineage>
</organism>
<sequence>MSINLNELKTILKSVNPRVYRDQAPNNTDYPYIVYSNISIGKKKASSKLFKLMPLYQVSLFTLGTESDVIPLEKALSNIPHPDFFGVQGDENDDTVTNFYTQVRVVEDSEQ</sequence>
<comment type="caution">
    <text evidence="1">The sequence shown here is derived from an EMBL/GenBank/DDBJ whole genome shotgun (WGS) entry which is preliminary data.</text>
</comment>
<proteinExistence type="predicted"/>
<dbReference type="RefSeq" id="WP_075070399.1">
    <property type="nucleotide sequence ID" value="NZ_CM007353.1"/>
</dbReference>
<dbReference type="Proteomes" id="UP000176236">
    <property type="component" value="Chromosome"/>
</dbReference>
<evidence type="ECO:0000313" key="1">
    <source>
        <dbReference type="EMBL" id="OEU40749.1"/>
    </source>
</evidence>
<evidence type="ECO:0008006" key="2">
    <source>
        <dbReference type="Google" id="ProtNLM"/>
    </source>
</evidence>